<dbReference type="InterPro" id="IPR058273">
    <property type="entry name" value="DUF7967"/>
</dbReference>
<protein>
    <recommendedName>
        <fullName evidence="1">DUF7967 domain-containing protein</fullName>
    </recommendedName>
</protein>
<proteinExistence type="predicted"/>
<dbReference type="Pfam" id="PF25921">
    <property type="entry name" value="DUF7967"/>
    <property type="match status" value="1"/>
</dbReference>
<dbReference type="RefSeq" id="WP_086887674.1">
    <property type="nucleotide sequence ID" value="NZ_CP019893.1"/>
</dbReference>
<evidence type="ECO:0000313" key="2">
    <source>
        <dbReference type="EMBL" id="ARS89292.1"/>
    </source>
</evidence>
<evidence type="ECO:0000313" key="3">
    <source>
        <dbReference type="Proteomes" id="UP000250088"/>
    </source>
</evidence>
<sequence length="88" mass="10021">MASESDDVRVWLVERGYTNRDLIVLEYATPDGERVFRREVASQALDTVRAAKEVSPTDLGTVDDPDLRERYATEVERMANEHNPDDPV</sequence>
<dbReference type="AlphaFoldDB" id="A0A2Z2HQP4"/>
<accession>A0A2Z2HQP4</accession>
<name>A0A2Z2HQP4_9EURY</name>
<evidence type="ECO:0000259" key="1">
    <source>
        <dbReference type="Pfam" id="PF25921"/>
    </source>
</evidence>
<keyword evidence="3" id="KW-1185">Reference proteome</keyword>
<dbReference type="GeneID" id="32893558"/>
<reference evidence="3" key="1">
    <citation type="submission" date="2017-02" db="EMBL/GenBank/DDBJ databases">
        <title>Natronthermophilus aegyptiacus gen. nov.,sp. nov., an aerobic, extremely halophilic alkalithermophilic archaeon isolated from the athalassohaline Wadi An Natrun, Egypt.</title>
        <authorList>
            <person name="Zhao B."/>
        </authorList>
    </citation>
    <scope>NUCLEOTIDE SEQUENCE [LARGE SCALE GENOMIC DNA]</scope>
    <source>
        <strain evidence="3">JW/NM-HA 15</strain>
    </source>
</reference>
<feature type="domain" description="DUF7967" evidence="1">
    <location>
        <begin position="5"/>
        <end position="88"/>
    </location>
</feature>
<dbReference type="EMBL" id="CP019893">
    <property type="protein sequence ID" value="ARS89292.1"/>
    <property type="molecule type" value="Genomic_DNA"/>
</dbReference>
<organism evidence="2 3">
    <name type="scientific">Natrarchaeobaculum aegyptiacum</name>
    <dbReference type="NCBI Taxonomy" id="745377"/>
    <lineage>
        <taxon>Archaea</taxon>
        <taxon>Methanobacteriati</taxon>
        <taxon>Methanobacteriota</taxon>
        <taxon>Stenosarchaea group</taxon>
        <taxon>Halobacteria</taxon>
        <taxon>Halobacteriales</taxon>
        <taxon>Natrialbaceae</taxon>
        <taxon>Natrarchaeobaculum</taxon>
    </lineage>
</organism>
<dbReference type="KEGG" id="naj:B1756_05730"/>
<dbReference type="OrthoDB" id="197006at2157"/>
<dbReference type="Proteomes" id="UP000250088">
    <property type="component" value="Chromosome"/>
</dbReference>
<gene>
    <name evidence="2" type="ORF">B1756_05730</name>
</gene>